<feature type="transmembrane region" description="Helical" evidence="5">
    <location>
        <begin position="64"/>
        <end position="84"/>
    </location>
</feature>
<keyword evidence="2 5" id="KW-0812">Transmembrane</keyword>
<dbReference type="AlphaFoldDB" id="A0A4V0Z054"/>
<feature type="transmembrane region" description="Helical" evidence="5">
    <location>
        <begin position="244"/>
        <end position="263"/>
    </location>
</feature>
<sequence length="439" mass="49280">MSVRRIEFGLLILAIASTPFVPTAVKLDWFYVSPAIPLLFLLLFVGLVHISFRDKKVIFPPFQAIWPLLGLFAMACISEIASISAWPDYLQTEVHRAPILVDELVGIVEFSLPILIVFVVSVALSQRDKWITYILHANFFIAIIAAGLILFRYRSIGADVYAFRYASPSIYWMPLEALAQILGLGCIIGYAHTLCAPTWRKRIWYAIPTGLCLLSLYLSLENSWWLEVGLAFVVITAAYQLRLFLWYGLAGVPILPLIPTFLAKLQSLKQDDLNRLIIWQDMFRIWGKRPLLGVGPGNVWVYDKISSHLPQGLRDIDKSGLGVAHEGFIQTLTELGPIGLFFQLSFIVVMAITSLNLFRRSKETGNHLDSILGLVGLGLICGGAAGDITSSYFFLPPRQALHVVNVPMVMMHWIIYGCVIYRSQIWRLVRKGVLNSNGE</sequence>
<dbReference type="PANTHER" id="PTHR37422:SF13">
    <property type="entry name" value="LIPOPOLYSACCHARIDE BIOSYNTHESIS PROTEIN PA4999-RELATED"/>
    <property type="match status" value="1"/>
</dbReference>
<evidence type="ECO:0000259" key="6">
    <source>
        <dbReference type="Pfam" id="PF04932"/>
    </source>
</evidence>
<feature type="transmembrane region" description="Helical" evidence="5">
    <location>
        <begin position="131"/>
        <end position="151"/>
    </location>
</feature>
<feature type="transmembrane region" description="Helical" evidence="5">
    <location>
        <begin position="370"/>
        <end position="394"/>
    </location>
</feature>
<dbReference type="RefSeq" id="WP_129893091.1">
    <property type="nucleotide sequence ID" value="NZ_CP035758.1"/>
</dbReference>
<feature type="transmembrane region" description="Helical" evidence="5">
    <location>
        <begin position="104"/>
        <end position="124"/>
    </location>
</feature>
<evidence type="ECO:0000256" key="5">
    <source>
        <dbReference type="SAM" id="Phobius"/>
    </source>
</evidence>
<dbReference type="InterPro" id="IPR051533">
    <property type="entry name" value="WaaL-like"/>
</dbReference>
<feature type="transmembrane region" description="Helical" evidence="5">
    <location>
        <begin position="171"/>
        <end position="191"/>
    </location>
</feature>
<feature type="transmembrane region" description="Helical" evidence="5">
    <location>
        <begin position="400"/>
        <end position="421"/>
    </location>
</feature>
<feature type="transmembrane region" description="Helical" evidence="5">
    <location>
        <begin position="338"/>
        <end position="358"/>
    </location>
</feature>
<dbReference type="PANTHER" id="PTHR37422">
    <property type="entry name" value="TEICHURONIC ACID BIOSYNTHESIS PROTEIN TUAE"/>
    <property type="match status" value="1"/>
</dbReference>
<feature type="domain" description="O-antigen ligase-related" evidence="6">
    <location>
        <begin position="211"/>
        <end position="342"/>
    </location>
</feature>
<organism evidence="7 8">
    <name type="scientific">Ktedonosporobacter rubrisoli</name>
    <dbReference type="NCBI Taxonomy" id="2509675"/>
    <lineage>
        <taxon>Bacteria</taxon>
        <taxon>Bacillati</taxon>
        <taxon>Chloroflexota</taxon>
        <taxon>Ktedonobacteria</taxon>
        <taxon>Ktedonobacterales</taxon>
        <taxon>Ktedonosporobacteraceae</taxon>
        <taxon>Ktedonosporobacter</taxon>
    </lineage>
</organism>
<dbReference type="Proteomes" id="UP000290365">
    <property type="component" value="Chromosome"/>
</dbReference>
<comment type="subcellular location">
    <subcellularLocation>
        <location evidence="1">Membrane</location>
        <topology evidence="1">Multi-pass membrane protein</topology>
    </subcellularLocation>
</comment>
<dbReference type="Pfam" id="PF04932">
    <property type="entry name" value="Wzy_C"/>
    <property type="match status" value="1"/>
</dbReference>
<keyword evidence="8" id="KW-1185">Reference proteome</keyword>
<proteinExistence type="predicted"/>
<feature type="transmembrane region" description="Helical" evidence="5">
    <location>
        <begin position="203"/>
        <end position="218"/>
    </location>
</feature>
<dbReference type="OrthoDB" id="154631at2"/>
<name>A0A4V0Z054_KTERU</name>
<evidence type="ECO:0000313" key="7">
    <source>
        <dbReference type="EMBL" id="QBD82031.1"/>
    </source>
</evidence>
<keyword evidence="3 5" id="KW-1133">Transmembrane helix</keyword>
<evidence type="ECO:0000256" key="2">
    <source>
        <dbReference type="ARBA" id="ARBA00022692"/>
    </source>
</evidence>
<feature type="transmembrane region" description="Helical" evidence="5">
    <location>
        <begin position="224"/>
        <end position="239"/>
    </location>
</feature>
<dbReference type="InterPro" id="IPR007016">
    <property type="entry name" value="O-antigen_ligase-rel_domated"/>
</dbReference>
<accession>A0A4V0Z054</accession>
<protein>
    <recommendedName>
        <fullName evidence="6">O-antigen ligase-related domain-containing protein</fullName>
    </recommendedName>
</protein>
<evidence type="ECO:0000256" key="1">
    <source>
        <dbReference type="ARBA" id="ARBA00004141"/>
    </source>
</evidence>
<evidence type="ECO:0000256" key="4">
    <source>
        <dbReference type="ARBA" id="ARBA00023136"/>
    </source>
</evidence>
<keyword evidence="4 5" id="KW-0472">Membrane</keyword>
<dbReference type="EMBL" id="CP035758">
    <property type="protein sequence ID" value="QBD82031.1"/>
    <property type="molecule type" value="Genomic_DNA"/>
</dbReference>
<feature type="transmembrane region" description="Helical" evidence="5">
    <location>
        <begin position="29"/>
        <end position="52"/>
    </location>
</feature>
<dbReference type="KEGG" id="kbs:EPA93_41060"/>
<evidence type="ECO:0000313" key="8">
    <source>
        <dbReference type="Proteomes" id="UP000290365"/>
    </source>
</evidence>
<evidence type="ECO:0000256" key="3">
    <source>
        <dbReference type="ARBA" id="ARBA00022989"/>
    </source>
</evidence>
<gene>
    <name evidence="7" type="ORF">EPA93_41060</name>
</gene>
<dbReference type="GO" id="GO:0016020">
    <property type="term" value="C:membrane"/>
    <property type="evidence" value="ECO:0007669"/>
    <property type="project" value="UniProtKB-SubCell"/>
</dbReference>
<reference evidence="7 8" key="1">
    <citation type="submission" date="2019-01" db="EMBL/GenBank/DDBJ databases">
        <title>Ktedonosporobacter rubrisoli SCAWS-G2.</title>
        <authorList>
            <person name="Huang Y."/>
            <person name="Yan B."/>
        </authorList>
    </citation>
    <scope>NUCLEOTIDE SEQUENCE [LARGE SCALE GENOMIC DNA]</scope>
    <source>
        <strain evidence="7 8">SCAWS-G2</strain>
    </source>
</reference>